<evidence type="ECO:0000313" key="2">
    <source>
        <dbReference type="EMBL" id="CAF2741635.1"/>
    </source>
</evidence>
<dbReference type="AlphaFoldDB" id="A0A817FAP4"/>
<feature type="compositionally biased region" description="Polar residues" evidence="1">
    <location>
        <begin position="114"/>
        <end position="126"/>
    </location>
</feature>
<feature type="region of interest" description="Disordered" evidence="1">
    <location>
        <begin position="102"/>
        <end position="126"/>
    </location>
</feature>
<proteinExistence type="predicted"/>
<dbReference type="EMBL" id="CAJNVT010000012">
    <property type="protein sequence ID" value="CAF2741635.1"/>
    <property type="molecule type" value="Genomic_DNA"/>
</dbReference>
<comment type="caution">
    <text evidence="2">The sequence shown here is derived from an EMBL/GenBank/DDBJ whole genome shotgun (WGS) entry which is preliminary data.</text>
</comment>
<reference evidence="2" key="1">
    <citation type="submission" date="2021-02" db="EMBL/GenBank/DDBJ databases">
        <authorList>
            <person name="Bekaert M."/>
        </authorList>
    </citation>
    <scope>NUCLEOTIDE SEQUENCE</scope>
    <source>
        <strain evidence="2">IoA-00</strain>
    </source>
</reference>
<protein>
    <submittedName>
        <fullName evidence="2">(salmon louse) hypothetical protein</fullName>
    </submittedName>
</protein>
<keyword evidence="3" id="KW-1185">Reference proteome</keyword>
<dbReference type="Proteomes" id="UP000675881">
    <property type="component" value="Unassembled WGS sequence"/>
</dbReference>
<accession>A0A817FAP4</accession>
<organism evidence="2 3">
    <name type="scientific">Lepeophtheirus salmonis</name>
    <name type="common">Salmon louse</name>
    <name type="synonym">Caligus salmonis</name>
    <dbReference type="NCBI Taxonomy" id="72036"/>
    <lineage>
        <taxon>Eukaryota</taxon>
        <taxon>Metazoa</taxon>
        <taxon>Ecdysozoa</taxon>
        <taxon>Arthropoda</taxon>
        <taxon>Crustacea</taxon>
        <taxon>Multicrustacea</taxon>
        <taxon>Hexanauplia</taxon>
        <taxon>Copepoda</taxon>
        <taxon>Siphonostomatoida</taxon>
        <taxon>Caligidae</taxon>
        <taxon>Lepeophtheirus</taxon>
    </lineage>
</organism>
<sequence>MSVFKFAIVSNFPDRVRFPCPRQSFQNLGTSFCGLQVVLEWFFGHVLMEMDLPKDTIRNQVNPKIIPVSFFSTPFTNSFFSGSEISPICKVNGTIQAIKEMGKDGSMSIREDQGNTGSQVGKNKTP</sequence>
<evidence type="ECO:0000256" key="1">
    <source>
        <dbReference type="SAM" id="MobiDB-lite"/>
    </source>
</evidence>
<evidence type="ECO:0000313" key="3">
    <source>
        <dbReference type="Proteomes" id="UP000675881"/>
    </source>
</evidence>
<gene>
    <name evidence="2" type="ORF">LSAA_73</name>
</gene>
<name>A0A817FAP4_LEPSM</name>